<feature type="transmembrane region" description="Helical" evidence="1">
    <location>
        <begin position="46"/>
        <end position="67"/>
    </location>
</feature>
<feature type="transmembrane region" description="Helical" evidence="1">
    <location>
        <begin position="15"/>
        <end position="34"/>
    </location>
</feature>
<dbReference type="GO" id="GO:0016020">
    <property type="term" value="C:membrane"/>
    <property type="evidence" value="ECO:0007669"/>
    <property type="project" value="GOC"/>
</dbReference>
<proteinExistence type="predicted"/>
<evidence type="ECO:0000256" key="1">
    <source>
        <dbReference type="SAM" id="Phobius"/>
    </source>
</evidence>
<dbReference type="Gene3D" id="1.20.1280.290">
    <property type="match status" value="1"/>
</dbReference>
<organism evidence="3 4">
    <name type="scientific">Eiseniibacteriota bacterium</name>
    <dbReference type="NCBI Taxonomy" id="2212470"/>
    <lineage>
        <taxon>Bacteria</taxon>
        <taxon>Candidatus Eiseniibacteriota</taxon>
    </lineage>
</organism>
<gene>
    <name evidence="3" type="ORF">FJY75_07310</name>
</gene>
<evidence type="ECO:0000313" key="3">
    <source>
        <dbReference type="EMBL" id="MBM3317645.1"/>
    </source>
</evidence>
<dbReference type="EMBL" id="VGIY01000157">
    <property type="protein sequence ID" value="MBM3317645.1"/>
    <property type="molecule type" value="Genomic_DNA"/>
</dbReference>
<feature type="transmembrane region" description="Helical" evidence="1">
    <location>
        <begin position="73"/>
        <end position="92"/>
    </location>
</feature>
<protein>
    <submittedName>
        <fullName evidence="3">Lipid-A-disaccharide synthase N-terminal domain-containing protein</fullName>
    </submittedName>
</protein>
<dbReference type="InterPro" id="IPR011499">
    <property type="entry name" value="Lipid_A_biosynth_N"/>
</dbReference>
<keyword evidence="1" id="KW-0472">Membrane</keyword>
<evidence type="ECO:0000313" key="4">
    <source>
        <dbReference type="Proteomes" id="UP000748308"/>
    </source>
</evidence>
<dbReference type="AlphaFoldDB" id="A0A937X8S8"/>
<keyword evidence="1" id="KW-0812">Transmembrane</keyword>
<name>A0A937X8S8_UNCEI</name>
<dbReference type="Pfam" id="PF07578">
    <property type="entry name" value="LAB_N"/>
    <property type="match status" value="1"/>
</dbReference>
<dbReference type="GO" id="GO:0008915">
    <property type="term" value="F:lipid-A-disaccharide synthase activity"/>
    <property type="evidence" value="ECO:0007669"/>
    <property type="project" value="InterPro"/>
</dbReference>
<feature type="domain" description="Lipid A biosynthesis N-terminal" evidence="2">
    <location>
        <begin position="20"/>
        <end position="91"/>
    </location>
</feature>
<keyword evidence="1" id="KW-1133">Transmembrane helix</keyword>
<reference evidence="3" key="1">
    <citation type="submission" date="2019-03" db="EMBL/GenBank/DDBJ databases">
        <title>Lake Tanganyika Metagenome-Assembled Genomes (MAGs).</title>
        <authorList>
            <person name="Tran P."/>
        </authorList>
    </citation>
    <scope>NUCLEOTIDE SEQUENCE</scope>
    <source>
        <strain evidence="3">M_DeepCast_400m_m2_100</strain>
    </source>
</reference>
<dbReference type="Proteomes" id="UP000748308">
    <property type="component" value="Unassembled WGS sequence"/>
</dbReference>
<accession>A0A937X8S8</accession>
<dbReference type="GO" id="GO:0009245">
    <property type="term" value="P:lipid A biosynthetic process"/>
    <property type="evidence" value="ECO:0007669"/>
    <property type="project" value="InterPro"/>
</dbReference>
<dbReference type="SMART" id="SM01259">
    <property type="entry name" value="LAB_N"/>
    <property type="match status" value="1"/>
</dbReference>
<sequence length="113" mass="12407">MPWTPPSLRALTPEAVWLAAGLLAQALFAARFLVQWIASERARESVVPVAFWYLSLAGGAMLLAYAVHRRDPVFILGQSMGLFVYGRNLLLIHRRAAAERRASGMAGDRGASR</sequence>
<comment type="caution">
    <text evidence="3">The sequence shown here is derived from an EMBL/GenBank/DDBJ whole genome shotgun (WGS) entry which is preliminary data.</text>
</comment>
<evidence type="ECO:0000259" key="2">
    <source>
        <dbReference type="SMART" id="SM01259"/>
    </source>
</evidence>